<feature type="compositionally biased region" description="Basic and acidic residues" evidence="1">
    <location>
        <begin position="252"/>
        <end position="275"/>
    </location>
</feature>
<reference evidence="2 3" key="1">
    <citation type="submission" date="2015-04" db="EMBL/GenBank/DDBJ databases">
        <title>Lasius niger genome sequencing.</title>
        <authorList>
            <person name="Konorov E.A."/>
            <person name="Nikitin M.A."/>
            <person name="Kirill M.V."/>
            <person name="Chang P."/>
        </authorList>
    </citation>
    <scope>NUCLEOTIDE SEQUENCE [LARGE SCALE GENOMIC DNA]</scope>
    <source>
        <tissue evidence="2">Whole</tissue>
    </source>
</reference>
<accession>A0A0J7KET6</accession>
<name>A0A0J7KET6_LASNI</name>
<protein>
    <submittedName>
        <fullName evidence="2">Uncharacterized protein</fullName>
    </submittedName>
</protein>
<feature type="region of interest" description="Disordered" evidence="1">
    <location>
        <begin position="1"/>
        <end position="51"/>
    </location>
</feature>
<feature type="region of interest" description="Disordered" evidence="1">
    <location>
        <begin position="252"/>
        <end position="281"/>
    </location>
</feature>
<evidence type="ECO:0000313" key="3">
    <source>
        <dbReference type="Proteomes" id="UP000036403"/>
    </source>
</evidence>
<evidence type="ECO:0000313" key="2">
    <source>
        <dbReference type="EMBL" id="KMQ88953.1"/>
    </source>
</evidence>
<organism evidence="2 3">
    <name type="scientific">Lasius niger</name>
    <name type="common">Black garden ant</name>
    <dbReference type="NCBI Taxonomy" id="67767"/>
    <lineage>
        <taxon>Eukaryota</taxon>
        <taxon>Metazoa</taxon>
        <taxon>Ecdysozoa</taxon>
        <taxon>Arthropoda</taxon>
        <taxon>Hexapoda</taxon>
        <taxon>Insecta</taxon>
        <taxon>Pterygota</taxon>
        <taxon>Neoptera</taxon>
        <taxon>Endopterygota</taxon>
        <taxon>Hymenoptera</taxon>
        <taxon>Apocrita</taxon>
        <taxon>Aculeata</taxon>
        <taxon>Formicoidea</taxon>
        <taxon>Formicidae</taxon>
        <taxon>Formicinae</taxon>
        <taxon>Lasius</taxon>
        <taxon>Lasius</taxon>
    </lineage>
</organism>
<feature type="compositionally biased region" description="Polar residues" evidence="1">
    <location>
        <begin position="1"/>
        <end position="34"/>
    </location>
</feature>
<gene>
    <name evidence="2" type="ORF">RF55_11483</name>
</gene>
<dbReference type="EMBL" id="LBMM01008349">
    <property type="protein sequence ID" value="KMQ88953.1"/>
    <property type="molecule type" value="Genomic_DNA"/>
</dbReference>
<dbReference type="AlphaFoldDB" id="A0A0J7KET6"/>
<dbReference type="Proteomes" id="UP000036403">
    <property type="component" value="Unassembled WGS sequence"/>
</dbReference>
<evidence type="ECO:0000256" key="1">
    <source>
        <dbReference type="SAM" id="MobiDB-lite"/>
    </source>
</evidence>
<keyword evidence="3" id="KW-1185">Reference proteome</keyword>
<sequence>MAGPDSNYTTGQSTNLWMNNNVRGNLPAQRSSEVSELGARGVTVPDPPVSSSSLGPNIDKTVVFPGIREAISYVLASLEDGAPPGYRDSVFRAVRALSVHIDRLFSIAVRMELARNFLAAKVDWQENCISDLHSEIKALKSLPDNSNVSTVINGGLSLCLISPDRIDRSPSIVRGDDAGSTQDLTLSRMSLPMVLSEEQPDKGFDDNLLVEEILRIEDSIVRINSEITSKTASLLEIDAAAESALTNMISPKDHGVSWQDSDRVERARRRSEANRPRGGIHPNKWPHDYCYGYGQCNEYKLTVTGVSEPQWQAGGPYGP</sequence>
<comment type="caution">
    <text evidence="2">The sequence shown here is derived from an EMBL/GenBank/DDBJ whole genome shotgun (WGS) entry which is preliminary data.</text>
</comment>
<dbReference type="PaxDb" id="67767-A0A0J7KET6"/>
<proteinExistence type="predicted"/>